<feature type="non-terminal residue" evidence="2">
    <location>
        <position position="372"/>
    </location>
</feature>
<gene>
    <name evidence="2" type="ORF">GGX14DRAFT_474043</name>
</gene>
<keyword evidence="3" id="KW-1185">Reference proteome</keyword>
<sequence length="372" mass="41461">MSSRPVAAPAPAVPSLKKPKGKKKADGPAQAPPAGRVQLERLAHVLHVAFELGESEASDKIEVPDATGQVTLQWPPWYATLQKLDFPPVHLYETCPPEFAKQWAVHWQQIRQPWIERPKPTGTNWLRAFDWTASPGLSHMATFGLYKDWNTVFHDALVEILKRRRRLPLDMWSNPANPNRQSHLVGGVHMYDDIRGSIAHEIWGPNLCSDPIFIPNACQLALGHFLCRRLDTDQKKINRAQAKLPKALKAISDILGEDFLHATPEQLTLFTPGMAAQAVRQLRALIRLLPFTPISEKDIKQMSSEIELTSTAARTLGWCTAMATLSGQGQPSLLQSIQRLQGTELHLSAAGEFLAVAVAVTKPIRKNCWYCP</sequence>
<dbReference type="Proteomes" id="UP001219525">
    <property type="component" value="Unassembled WGS sequence"/>
</dbReference>
<proteinExistence type="predicted"/>
<evidence type="ECO:0000313" key="3">
    <source>
        <dbReference type="Proteomes" id="UP001219525"/>
    </source>
</evidence>
<evidence type="ECO:0000256" key="1">
    <source>
        <dbReference type="SAM" id="MobiDB-lite"/>
    </source>
</evidence>
<evidence type="ECO:0000313" key="2">
    <source>
        <dbReference type="EMBL" id="KAJ7196082.1"/>
    </source>
</evidence>
<organism evidence="2 3">
    <name type="scientific">Mycena pura</name>
    <dbReference type="NCBI Taxonomy" id="153505"/>
    <lineage>
        <taxon>Eukaryota</taxon>
        <taxon>Fungi</taxon>
        <taxon>Dikarya</taxon>
        <taxon>Basidiomycota</taxon>
        <taxon>Agaricomycotina</taxon>
        <taxon>Agaricomycetes</taxon>
        <taxon>Agaricomycetidae</taxon>
        <taxon>Agaricales</taxon>
        <taxon>Marasmiineae</taxon>
        <taxon>Mycenaceae</taxon>
        <taxon>Mycena</taxon>
    </lineage>
</organism>
<protein>
    <submittedName>
        <fullName evidence="2">Uncharacterized protein</fullName>
    </submittedName>
</protein>
<name>A0AAD6V309_9AGAR</name>
<dbReference type="EMBL" id="JARJCW010000086">
    <property type="protein sequence ID" value="KAJ7196082.1"/>
    <property type="molecule type" value="Genomic_DNA"/>
</dbReference>
<accession>A0AAD6V309</accession>
<comment type="caution">
    <text evidence="2">The sequence shown here is derived from an EMBL/GenBank/DDBJ whole genome shotgun (WGS) entry which is preliminary data.</text>
</comment>
<feature type="region of interest" description="Disordered" evidence="1">
    <location>
        <begin position="1"/>
        <end position="34"/>
    </location>
</feature>
<reference evidence="2" key="1">
    <citation type="submission" date="2023-03" db="EMBL/GenBank/DDBJ databases">
        <title>Massive genome expansion in bonnet fungi (Mycena s.s.) driven by repeated elements and novel gene families across ecological guilds.</title>
        <authorList>
            <consortium name="Lawrence Berkeley National Laboratory"/>
            <person name="Harder C.B."/>
            <person name="Miyauchi S."/>
            <person name="Viragh M."/>
            <person name="Kuo A."/>
            <person name="Thoen E."/>
            <person name="Andreopoulos B."/>
            <person name="Lu D."/>
            <person name="Skrede I."/>
            <person name="Drula E."/>
            <person name="Henrissat B."/>
            <person name="Morin E."/>
            <person name="Kohler A."/>
            <person name="Barry K."/>
            <person name="LaButti K."/>
            <person name="Morin E."/>
            <person name="Salamov A."/>
            <person name="Lipzen A."/>
            <person name="Mereny Z."/>
            <person name="Hegedus B."/>
            <person name="Baldrian P."/>
            <person name="Stursova M."/>
            <person name="Weitz H."/>
            <person name="Taylor A."/>
            <person name="Grigoriev I.V."/>
            <person name="Nagy L.G."/>
            <person name="Martin F."/>
            <person name="Kauserud H."/>
        </authorList>
    </citation>
    <scope>NUCLEOTIDE SEQUENCE</scope>
    <source>
        <strain evidence="2">9144</strain>
    </source>
</reference>
<dbReference type="AlphaFoldDB" id="A0AAD6V309"/>
<feature type="compositionally biased region" description="Low complexity" evidence="1">
    <location>
        <begin position="1"/>
        <end position="14"/>
    </location>
</feature>